<organism evidence="1 2">
    <name type="scientific">Candidatus Nitrosacidococcus tergens</name>
    <dbReference type="NCBI Taxonomy" id="553981"/>
    <lineage>
        <taxon>Bacteria</taxon>
        <taxon>Pseudomonadati</taxon>
        <taxon>Pseudomonadota</taxon>
        <taxon>Gammaproteobacteria</taxon>
        <taxon>Chromatiales</taxon>
        <taxon>Chromatiaceae</taxon>
        <taxon>Candidatus Nitrosacidococcus</taxon>
    </lineage>
</organism>
<dbReference type="Proteomes" id="UP000516072">
    <property type="component" value="Chromosome"/>
</dbReference>
<gene>
    <name evidence="1" type="ORF">NSCAC_0428</name>
</gene>
<protein>
    <submittedName>
        <fullName evidence="1">Uncharacterized protein</fullName>
    </submittedName>
</protein>
<reference evidence="1 2" key="1">
    <citation type="submission" date="2020-03" db="EMBL/GenBank/DDBJ databases">
        <authorList>
            <person name="Picone N."/>
        </authorList>
    </citation>
    <scope>NUCLEOTIDE SEQUENCE [LARGE SCALE GENOMIC DNA]</scope>
    <source>
        <strain evidence="1">NSCAC1</strain>
    </source>
</reference>
<evidence type="ECO:0000313" key="1">
    <source>
        <dbReference type="EMBL" id="CAB1274957.1"/>
    </source>
</evidence>
<evidence type="ECO:0000313" key="2">
    <source>
        <dbReference type="Proteomes" id="UP000516072"/>
    </source>
</evidence>
<proteinExistence type="predicted"/>
<dbReference type="AlphaFoldDB" id="A0A7G1Q842"/>
<name>A0A7G1Q842_9GAMM</name>
<dbReference type="KEGG" id="ntg:NSCAC_0428"/>
<keyword evidence="2" id="KW-1185">Reference proteome</keyword>
<accession>A0A7G1Q842</accession>
<dbReference type="EMBL" id="LR778175">
    <property type="protein sequence ID" value="CAB1274957.1"/>
    <property type="molecule type" value="Genomic_DNA"/>
</dbReference>
<sequence length="29" mass="3376">MKFTKNIDVTMNSINLILRLIQKEGLMNP</sequence>